<proteinExistence type="predicted"/>
<comment type="caution">
    <text evidence="1">The sequence shown here is derived from an EMBL/GenBank/DDBJ whole genome shotgun (WGS) entry which is preliminary data.</text>
</comment>
<keyword evidence="2" id="KW-1185">Reference proteome</keyword>
<gene>
    <name evidence="1" type="ORF">Hypma_013838</name>
</gene>
<sequence length="79" mass="9182">MLPERQPNGIVWKPEFMIEESLQICVGNARKVVRDREVDEADGREFLGMDAGARRHRPGPRYKALYVFDADRELQSFAF</sequence>
<dbReference type="Proteomes" id="UP000076154">
    <property type="component" value="Unassembled WGS sequence"/>
</dbReference>
<organism evidence="1 2">
    <name type="scientific">Hypsizygus marmoreus</name>
    <name type="common">White beech mushroom</name>
    <name type="synonym">Agaricus marmoreus</name>
    <dbReference type="NCBI Taxonomy" id="39966"/>
    <lineage>
        <taxon>Eukaryota</taxon>
        <taxon>Fungi</taxon>
        <taxon>Dikarya</taxon>
        <taxon>Basidiomycota</taxon>
        <taxon>Agaricomycotina</taxon>
        <taxon>Agaricomycetes</taxon>
        <taxon>Agaricomycetidae</taxon>
        <taxon>Agaricales</taxon>
        <taxon>Tricholomatineae</taxon>
        <taxon>Lyophyllaceae</taxon>
        <taxon>Hypsizygus</taxon>
    </lineage>
</organism>
<reference evidence="1" key="1">
    <citation type="submission" date="2018-04" db="EMBL/GenBank/DDBJ databases">
        <title>Whole genome sequencing of Hypsizygus marmoreus.</title>
        <authorList>
            <person name="Choi I.-G."/>
            <person name="Min B."/>
            <person name="Kim J.-G."/>
            <person name="Kim S."/>
            <person name="Oh Y.-L."/>
            <person name="Kong W.-S."/>
            <person name="Park H."/>
            <person name="Jeong J."/>
            <person name="Song E.-S."/>
        </authorList>
    </citation>
    <scope>NUCLEOTIDE SEQUENCE [LARGE SCALE GENOMIC DNA]</scope>
    <source>
        <strain evidence="1">51987-8</strain>
    </source>
</reference>
<protein>
    <submittedName>
        <fullName evidence="1">Uncharacterized protein</fullName>
    </submittedName>
</protein>
<dbReference type="EMBL" id="LUEZ02000009">
    <property type="protein sequence ID" value="RDB30066.1"/>
    <property type="molecule type" value="Genomic_DNA"/>
</dbReference>
<dbReference type="AlphaFoldDB" id="A0A369KGM2"/>
<evidence type="ECO:0000313" key="1">
    <source>
        <dbReference type="EMBL" id="RDB30066.1"/>
    </source>
</evidence>
<dbReference type="InParanoid" id="A0A369KGM2"/>
<accession>A0A369KGM2</accession>
<evidence type="ECO:0000313" key="2">
    <source>
        <dbReference type="Proteomes" id="UP000076154"/>
    </source>
</evidence>
<name>A0A369KGM2_HYPMA</name>